<dbReference type="KEGG" id="lip:LI1065"/>
<organism evidence="8 9">
    <name type="scientific">Lawsonia intracellularis (strain PHE/MN1-00)</name>
    <dbReference type="NCBI Taxonomy" id="363253"/>
    <lineage>
        <taxon>Bacteria</taxon>
        <taxon>Pseudomonadati</taxon>
        <taxon>Thermodesulfobacteriota</taxon>
        <taxon>Desulfovibrionia</taxon>
        <taxon>Desulfovibrionales</taxon>
        <taxon>Desulfovibrionaceae</taxon>
        <taxon>Lawsonia</taxon>
    </lineage>
</organism>
<keyword evidence="6" id="KW-0521">NADP</keyword>
<dbReference type="Gene3D" id="3.40.50.720">
    <property type="entry name" value="NAD(P)-binding Rossmann-like Domain"/>
    <property type="match status" value="1"/>
</dbReference>
<dbReference type="EMBL" id="AM180252">
    <property type="protein sequence ID" value="CAJ55119.1"/>
    <property type="molecule type" value="Genomic_DNA"/>
</dbReference>
<comment type="similarity">
    <text evidence="2 6">Belongs to the dTDP-4-dehydrorhamnose reductase family.</text>
</comment>
<comment type="catalytic activity">
    <reaction evidence="5">
        <text>dTDP-beta-L-rhamnose + NADP(+) = dTDP-4-dehydro-beta-L-rhamnose + NADPH + H(+)</text>
        <dbReference type="Rhea" id="RHEA:21796"/>
        <dbReference type="ChEBI" id="CHEBI:15378"/>
        <dbReference type="ChEBI" id="CHEBI:57510"/>
        <dbReference type="ChEBI" id="CHEBI:57783"/>
        <dbReference type="ChEBI" id="CHEBI:58349"/>
        <dbReference type="ChEBI" id="CHEBI:62830"/>
        <dbReference type="EC" id="1.1.1.133"/>
    </reaction>
</comment>
<dbReference type="SUPFAM" id="SSF51735">
    <property type="entry name" value="NAD(P)-binding Rossmann-fold domains"/>
    <property type="match status" value="1"/>
</dbReference>
<evidence type="ECO:0000259" key="7">
    <source>
        <dbReference type="Pfam" id="PF04321"/>
    </source>
</evidence>
<name>Q1MPF8_LAWIP</name>
<dbReference type="Pfam" id="PF04321">
    <property type="entry name" value="RmlD_sub_bind"/>
    <property type="match status" value="1"/>
</dbReference>
<keyword evidence="6" id="KW-0560">Oxidoreductase</keyword>
<dbReference type="HOGENOM" id="CLU_045518_1_0_7"/>
<evidence type="ECO:0000256" key="2">
    <source>
        <dbReference type="ARBA" id="ARBA00010944"/>
    </source>
</evidence>
<dbReference type="GO" id="GO:0019305">
    <property type="term" value="P:dTDP-rhamnose biosynthetic process"/>
    <property type="evidence" value="ECO:0007669"/>
    <property type="project" value="UniProtKB-UniPathway"/>
</dbReference>
<dbReference type="InterPro" id="IPR005913">
    <property type="entry name" value="dTDP_dehydrorham_reduct"/>
</dbReference>
<evidence type="ECO:0000313" key="9">
    <source>
        <dbReference type="Proteomes" id="UP000002430"/>
    </source>
</evidence>
<dbReference type="NCBIfam" id="TIGR01214">
    <property type="entry name" value="rmlD"/>
    <property type="match status" value="1"/>
</dbReference>
<dbReference type="STRING" id="363253.LI1065"/>
<protein>
    <recommendedName>
        <fullName evidence="4 6">dTDP-4-dehydrorhamnose reductase</fullName>
        <ecNumber evidence="3 6">1.1.1.133</ecNumber>
    </recommendedName>
</protein>
<feature type="domain" description="RmlD-like substrate binding" evidence="7">
    <location>
        <begin position="7"/>
        <end position="282"/>
    </location>
</feature>
<dbReference type="InterPro" id="IPR036291">
    <property type="entry name" value="NAD(P)-bd_dom_sf"/>
</dbReference>
<proteinExistence type="inferred from homology"/>
<comment type="function">
    <text evidence="6">Catalyzes the reduction of dTDP-6-deoxy-L-lyxo-4-hexulose to yield dTDP-L-rhamnose.</text>
</comment>
<reference evidence="8 9" key="1">
    <citation type="submission" date="2005-11" db="EMBL/GenBank/DDBJ databases">
        <title>The complete genome sequence of Lawsonia intracellularis: the causative agent of proliferative enteropathy.</title>
        <authorList>
            <person name="Kaur K."/>
            <person name="Zhang Q."/>
            <person name="Beckler D."/>
            <person name="Munir S."/>
            <person name="Li L."/>
            <person name="Kinsley K."/>
            <person name="Herron L."/>
            <person name="Peterson A."/>
            <person name="May B."/>
            <person name="Singh S."/>
            <person name="Gebhart C."/>
            <person name="Kapur V."/>
        </authorList>
    </citation>
    <scope>NUCLEOTIDE SEQUENCE [LARGE SCALE GENOMIC DNA]</scope>
    <source>
        <strain evidence="8 9">PHE/MN1-00</strain>
    </source>
</reference>
<dbReference type="PANTHER" id="PTHR10491:SF4">
    <property type="entry name" value="METHIONINE ADENOSYLTRANSFERASE 2 SUBUNIT BETA"/>
    <property type="match status" value="1"/>
</dbReference>
<dbReference type="CDD" id="cd05254">
    <property type="entry name" value="dTDP_HR_like_SDR_e"/>
    <property type="match status" value="1"/>
</dbReference>
<dbReference type="GO" id="GO:0008831">
    <property type="term" value="F:dTDP-4-dehydrorhamnose reductase activity"/>
    <property type="evidence" value="ECO:0007669"/>
    <property type="project" value="UniProtKB-EC"/>
</dbReference>
<dbReference type="eggNOG" id="COG1091">
    <property type="taxonomic scope" value="Bacteria"/>
</dbReference>
<evidence type="ECO:0000256" key="1">
    <source>
        <dbReference type="ARBA" id="ARBA00004781"/>
    </source>
</evidence>
<dbReference type="InterPro" id="IPR029903">
    <property type="entry name" value="RmlD-like-bd"/>
</dbReference>
<evidence type="ECO:0000313" key="8">
    <source>
        <dbReference type="EMBL" id="CAJ55119.1"/>
    </source>
</evidence>
<dbReference type="EC" id="1.1.1.133" evidence="3 6"/>
<evidence type="ECO:0000256" key="3">
    <source>
        <dbReference type="ARBA" id="ARBA00012929"/>
    </source>
</evidence>
<comment type="pathway">
    <text evidence="1 6">Carbohydrate biosynthesis; dTDP-L-rhamnose biosynthesis.</text>
</comment>
<dbReference type="RefSeq" id="WP_011527148.1">
    <property type="nucleotide sequence ID" value="NC_008011.1"/>
</dbReference>
<evidence type="ECO:0000256" key="4">
    <source>
        <dbReference type="ARBA" id="ARBA00017099"/>
    </source>
</evidence>
<dbReference type="UniPathway" id="UPA00124"/>
<evidence type="ECO:0000256" key="6">
    <source>
        <dbReference type="RuleBase" id="RU364082"/>
    </source>
</evidence>
<dbReference type="Gene3D" id="3.90.25.10">
    <property type="entry name" value="UDP-galactose 4-epimerase, domain 1"/>
    <property type="match status" value="1"/>
</dbReference>
<keyword evidence="9" id="KW-1185">Reference proteome</keyword>
<accession>Q1MPF8</accession>
<dbReference type="PANTHER" id="PTHR10491">
    <property type="entry name" value="DTDP-4-DEHYDRORHAMNOSE REDUCTASE"/>
    <property type="match status" value="1"/>
</dbReference>
<gene>
    <name evidence="8" type="primary">rfbD</name>
    <name evidence="8" type="ordered locus">LI1065</name>
</gene>
<dbReference type="Proteomes" id="UP000002430">
    <property type="component" value="Chromosome"/>
</dbReference>
<evidence type="ECO:0000256" key="5">
    <source>
        <dbReference type="ARBA" id="ARBA00048200"/>
    </source>
</evidence>
<sequence>MNNKVALVLGGNTGLLGKSLVRCLQQKNWDVHTLGREDGDILQPDFLSNYIDKCSPNAIFNTIAWTQVDLAETHSNDALLINRTLPSLLGTILKGTSTHLIQFSTDFVFDGTKNVPYVEEDVPYPLSVYGSSKLAGEQAILQLKLENYSIIRTSWLFGPGRKNFIQTILELAKTKNFLHVVHDQIGSPTYTPDLAEASISLVENKGKGIFHIANSGQASWCEFAAEAIRQANLSCTIQGISTNEWGKNIAKRPAYSVLNCERYRQITGISIRPWPQALREYIFTYFLPMET</sequence>
<dbReference type="OrthoDB" id="9803892at2"/>
<dbReference type="AlphaFoldDB" id="Q1MPF8"/>